<dbReference type="Proteomes" id="UP001610432">
    <property type="component" value="Unassembled WGS sequence"/>
</dbReference>
<dbReference type="PANTHER" id="PTHR31350">
    <property type="entry name" value="SI:DKEY-261L7.2"/>
    <property type="match status" value="1"/>
</dbReference>
<dbReference type="InterPro" id="IPR032698">
    <property type="entry name" value="SirB1_N"/>
</dbReference>
<dbReference type="EMBL" id="JBFXLQ010000036">
    <property type="protein sequence ID" value="KAL2864864.1"/>
    <property type="molecule type" value="Genomic_DNA"/>
</dbReference>
<keyword evidence="2" id="KW-0238">DNA-binding</keyword>
<sequence>MVLSLGDLPEEILQSILLFSHPSGTAALERTARRFRGVTNEPLLWRHYCLTHFKFWAPKHDMSAKLLSPISAVDWKGLYVSRHFVDIAAGQLLDSILTNQTGRIGKFQSVISFGYDAKDTLLRNLSIEPGAEDYLARRFYAKALLTCLHRSIAIPEWVSLRGGEPVPLAHALGAFDLFIPESRFGNLDEINGRLDEVLARLRLELPEIQTLSSRKKACAVASFLRAHNLIGIQPGREYHCLEHNFLGISLDDPEHNSLPLVSAVIYCHVAQMLGLNARPCGFPFHVYVIVIPHAGLDIDGNVIGTNIEGESIYMDPFRSDREVPVSELRTQLTFLGASSLVEQSALLGESRTSEIVARCSKNILNSLQRLNQLPGVRSSPVDVGCARYAALWSSLLFSSPLRPAELRHHLLWLMELLATDFPSDIYLIEQYIAPIFSGTLEFEHLMESLHVIRTVDEIPKQVKRRSPQYKAVRYHVGQVFRHRRYGYMAIITGWDAECGAGEQWMRRMGVDRLQGGRHQSFYHVIVEDKSARYVAEENVQIITSDVSELPPALVAVAGKYFKRWESTSREFVSNIKDEYPDD</sequence>
<organism evidence="2 3">
    <name type="scientific">Aspergillus lucknowensis</name>
    <dbReference type="NCBI Taxonomy" id="176173"/>
    <lineage>
        <taxon>Eukaryota</taxon>
        <taxon>Fungi</taxon>
        <taxon>Dikarya</taxon>
        <taxon>Ascomycota</taxon>
        <taxon>Pezizomycotina</taxon>
        <taxon>Eurotiomycetes</taxon>
        <taxon>Eurotiomycetidae</taxon>
        <taxon>Eurotiales</taxon>
        <taxon>Aspergillaceae</taxon>
        <taxon>Aspergillus</taxon>
        <taxon>Aspergillus subgen. Nidulantes</taxon>
    </lineage>
</organism>
<dbReference type="Gene3D" id="1.20.1280.50">
    <property type="match status" value="1"/>
</dbReference>
<dbReference type="Pfam" id="PF08755">
    <property type="entry name" value="YccV-like"/>
    <property type="match status" value="1"/>
</dbReference>
<feature type="domain" description="F-box" evidence="1">
    <location>
        <begin position="2"/>
        <end position="48"/>
    </location>
</feature>
<dbReference type="PROSITE" id="PS50181">
    <property type="entry name" value="FBOX"/>
    <property type="match status" value="1"/>
</dbReference>
<dbReference type="SMART" id="SM00992">
    <property type="entry name" value="YccV-like"/>
    <property type="match status" value="1"/>
</dbReference>
<dbReference type="GeneID" id="98144788"/>
<dbReference type="InterPro" id="IPR036047">
    <property type="entry name" value="F-box-like_dom_sf"/>
</dbReference>
<name>A0ABR4LJZ2_9EURO</name>
<dbReference type="Pfam" id="PF12937">
    <property type="entry name" value="F-box-like"/>
    <property type="match status" value="1"/>
</dbReference>
<keyword evidence="3" id="KW-1185">Reference proteome</keyword>
<dbReference type="RefSeq" id="XP_070883843.1">
    <property type="nucleotide sequence ID" value="XM_071029716.1"/>
</dbReference>
<evidence type="ECO:0000313" key="3">
    <source>
        <dbReference type="Proteomes" id="UP001610432"/>
    </source>
</evidence>
<dbReference type="NCBIfam" id="TIGR02097">
    <property type="entry name" value="yccV"/>
    <property type="match status" value="1"/>
</dbReference>
<comment type="caution">
    <text evidence="2">The sequence shown here is derived from an EMBL/GenBank/DDBJ whole genome shotgun (WGS) entry which is preliminary data.</text>
</comment>
<proteinExistence type="predicted"/>
<dbReference type="SUPFAM" id="SSF141255">
    <property type="entry name" value="YccV-like"/>
    <property type="match status" value="1"/>
</dbReference>
<gene>
    <name evidence="2" type="ORF">BJX67DRAFT_359823</name>
</gene>
<dbReference type="SUPFAM" id="SSF81383">
    <property type="entry name" value="F-box domain"/>
    <property type="match status" value="1"/>
</dbReference>
<accession>A0ABR4LJZ2</accession>
<dbReference type="Gene3D" id="2.30.30.390">
    <property type="entry name" value="Hemimethylated DNA-binding domain"/>
    <property type="match status" value="1"/>
</dbReference>
<dbReference type="InterPro" id="IPR001810">
    <property type="entry name" value="F-box_dom"/>
</dbReference>
<reference evidence="2 3" key="1">
    <citation type="submission" date="2024-07" db="EMBL/GenBank/DDBJ databases">
        <title>Section-level genome sequencing and comparative genomics of Aspergillus sections Usti and Cavernicolus.</title>
        <authorList>
            <consortium name="Lawrence Berkeley National Laboratory"/>
            <person name="Nybo J.L."/>
            <person name="Vesth T.C."/>
            <person name="Theobald S."/>
            <person name="Frisvad J.C."/>
            <person name="Larsen T.O."/>
            <person name="Kjaerboelling I."/>
            <person name="Rothschild-Mancinelli K."/>
            <person name="Lyhne E.K."/>
            <person name="Kogle M.E."/>
            <person name="Barry K."/>
            <person name="Clum A."/>
            <person name="Na H."/>
            <person name="Ledsgaard L."/>
            <person name="Lin J."/>
            <person name="Lipzen A."/>
            <person name="Kuo A."/>
            <person name="Riley R."/>
            <person name="Mondo S."/>
            <person name="Labutti K."/>
            <person name="Haridas S."/>
            <person name="Pangalinan J."/>
            <person name="Salamov A.A."/>
            <person name="Simmons B.A."/>
            <person name="Magnuson J.K."/>
            <person name="Chen J."/>
            <person name="Drula E."/>
            <person name="Henrissat B."/>
            <person name="Wiebenga A."/>
            <person name="Lubbers R.J."/>
            <person name="Gomes A.C."/>
            <person name="Macurrencykelacurrency M.R."/>
            <person name="Stajich J."/>
            <person name="Grigoriev I.V."/>
            <person name="Mortensen U.H."/>
            <person name="De Vries R.P."/>
            <person name="Baker S.E."/>
            <person name="Andersen M.R."/>
        </authorList>
    </citation>
    <scope>NUCLEOTIDE SEQUENCE [LARGE SCALE GENOMIC DNA]</scope>
    <source>
        <strain evidence="2 3">CBS 449.75</strain>
    </source>
</reference>
<evidence type="ECO:0000259" key="1">
    <source>
        <dbReference type="PROSITE" id="PS50181"/>
    </source>
</evidence>
<dbReference type="InterPro" id="IPR036623">
    <property type="entry name" value="Hemimethylated_DNA-bd_sf"/>
</dbReference>
<dbReference type="PANTHER" id="PTHR31350:SF27">
    <property type="entry name" value="HEMIMETHYLATED DNA-BINDING DOMAIN-CONTAINING PROTEIN"/>
    <property type="match status" value="1"/>
</dbReference>
<dbReference type="Pfam" id="PF13369">
    <property type="entry name" value="Transglut_core2"/>
    <property type="match status" value="1"/>
</dbReference>
<evidence type="ECO:0000313" key="2">
    <source>
        <dbReference type="EMBL" id="KAL2864864.1"/>
    </source>
</evidence>
<dbReference type="InterPro" id="IPR011722">
    <property type="entry name" value="Hemimethylated_DNA-bd_dom"/>
</dbReference>
<dbReference type="GO" id="GO:0003677">
    <property type="term" value="F:DNA binding"/>
    <property type="evidence" value="ECO:0007669"/>
    <property type="project" value="UniProtKB-KW"/>
</dbReference>
<protein>
    <submittedName>
        <fullName evidence="2">Hemimethylated DNA-binding protein YccV like-domain-containing protein</fullName>
    </submittedName>
</protein>